<name>A0ACB9PMH1_BAUVA</name>
<reference evidence="1 2" key="1">
    <citation type="journal article" date="2022" name="DNA Res.">
        <title>Chromosomal-level genome assembly of the orchid tree Bauhinia variegata (Leguminosae; Cercidoideae) supports the allotetraploid origin hypothesis of Bauhinia.</title>
        <authorList>
            <person name="Zhong Y."/>
            <person name="Chen Y."/>
            <person name="Zheng D."/>
            <person name="Pang J."/>
            <person name="Liu Y."/>
            <person name="Luo S."/>
            <person name="Meng S."/>
            <person name="Qian L."/>
            <person name="Wei D."/>
            <person name="Dai S."/>
            <person name="Zhou R."/>
        </authorList>
    </citation>
    <scope>NUCLEOTIDE SEQUENCE [LARGE SCALE GENOMIC DNA]</scope>
    <source>
        <strain evidence="1">BV-YZ2020</strain>
    </source>
</reference>
<accession>A0ACB9PMH1</accession>
<keyword evidence="2" id="KW-1185">Reference proteome</keyword>
<comment type="caution">
    <text evidence="1">The sequence shown here is derived from an EMBL/GenBank/DDBJ whole genome shotgun (WGS) entry which is preliminary data.</text>
</comment>
<evidence type="ECO:0000313" key="2">
    <source>
        <dbReference type="Proteomes" id="UP000828941"/>
    </source>
</evidence>
<sequence length="117" mass="13231">MDVDEQMTNVFWADANMVLDYGYFGDVVSLDSTYCTSRANGPLALFSSLNHHRSTVIFGVALLYNETTESFKWLFETFLEAHSQKKPQTILTNQDQAMAKAFSKVMPILTMVYARGT</sequence>
<proteinExistence type="predicted"/>
<organism evidence="1 2">
    <name type="scientific">Bauhinia variegata</name>
    <name type="common">Purple orchid tree</name>
    <name type="synonym">Phanera variegata</name>
    <dbReference type="NCBI Taxonomy" id="167791"/>
    <lineage>
        <taxon>Eukaryota</taxon>
        <taxon>Viridiplantae</taxon>
        <taxon>Streptophyta</taxon>
        <taxon>Embryophyta</taxon>
        <taxon>Tracheophyta</taxon>
        <taxon>Spermatophyta</taxon>
        <taxon>Magnoliopsida</taxon>
        <taxon>eudicotyledons</taxon>
        <taxon>Gunneridae</taxon>
        <taxon>Pentapetalae</taxon>
        <taxon>rosids</taxon>
        <taxon>fabids</taxon>
        <taxon>Fabales</taxon>
        <taxon>Fabaceae</taxon>
        <taxon>Cercidoideae</taxon>
        <taxon>Cercideae</taxon>
        <taxon>Bauhiniinae</taxon>
        <taxon>Bauhinia</taxon>
    </lineage>
</organism>
<evidence type="ECO:0000313" key="1">
    <source>
        <dbReference type="EMBL" id="KAI4347720.1"/>
    </source>
</evidence>
<dbReference type="Proteomes" id="UP000828941">
    <property type="component" value="Chromosome 4"/>
</dbReference>
<protein>
    <submittedName>
        <fullName evidence="1">Uncharacterized protein</fullName>
    </submittedName>
</protein>
<gene>
    <name evidence="1" type="ORF">L6164_008504</name>
</gene>
<dbReference type="EMBL" id="CM039429">
    <property type="protein sequence ID" value="KAI4347720.1"/>
    <property type="molecule type" value="Genomic_DNA"/>
</dbReference>